<keyword evidence="2" id="KW-0472">Membrane</keyword>
<feature type="transmembrane region" description="Helical" evidence="2">
    <location>
        <begin position="920"/>
        <end position="937"/>
    </location>
</feature>
<dbReference type="Pfam" id="PF04473">
    <property type="entry name" value="DUF553"/>
    <property type="match status" value="1"/>
</dbReference>
<dbReference type="RefSeq" id="WP_378257681.1">
    <property type="nucleotide sequence ID" value="NZ_JBHSJV010000001.1"/>
</dbReference>
<feature type="domain" description="Large polyvalent protein-associated" evidence="4">
    <location>
        <begin position="211"/>
        <end position="272"/>
    </location>
</feature>
<evidence type="ECO:0000313" key="5">
    <source>
        <dbReference type="EMBL" id="MFD2590348.1"/>
    </source>
</evidence>
<evidence type="ECO:0000259" key="4">
    <source>
        <dbReference type="Pfam" id="PF18796"/>
    </source>
</evidence>
<dbReference type="InterPro" id="IPR007562">
    <property type="entry name" value="Transglutaminase-like_domain"/>
</dbReference>
<sequence length="1040" mass="118941">MTDLGKIEDAGQVVKGGGIDRHWKQISIEQSFLSHFKETPNNHHWLFDSEACLTHFNLRSIEFGNWMSQQDRANFLYATALSLHHLAVLFKIKDSDIGLGGRLSLALGARGHGRASGHYEPSPFSVINLTKTQGMSGVLAHEYAHALDNLISYVSSKQKQQFASGGRTTRKDYNGEIAKKGNFFQQQFEDFFNRLYFDSKGNPTPFHNHLKETSEYWNRRSEVFARSFEVYIHMFLSAKKIKNTFLVSQSYQSPLYPTKTLIRSVMPIIDAIVFNGLDAIYNEKESLSGINTDVGYKGFRKTIKENASLEDTLKAMKRIVLRDYKQVAQLAHELEGNSVGQTCNNIWNYLITNTRYKLDREGLEELRTPSRGLVDGYKGLQNDHYGIDCDDYTILISALLLNLNIAHEYRIVAYHKKGKFQHIYPVAFDDLKTPFVIDAVPEIPHFNYEQQPIIDLKTVPMELHELSGVEDTFYQDTPITAQEIREDIASELKSPYQLEGIENEYEDAILEDHFLSGFKEVYDQDKADIILHGSSDAIKLLERGILAEVNKARKTLKEEQQRPTILSELINVSKELHFVERLMRHWEDHSEREEVLLSAIANNSSYSNFYKAIKQSLEDLQQEGLEGIDTDTFDTPLYLSNVTTPDLLADVLEDEEEEDFELQGFEDTTETDEDFGQDEDQQEDEDPFWEEEDELFEEDTPALHGFFRKVFRKIRRGVKKAVKAVVRFNPATLAMRGAIILILKTNMFKFSEKLIYGYLTQKQARAKRLNLHEWRKLVDRKNKAERFFKKIGGRASKFRKAVVRGRARKKTGIRLSGMGAVATAPTAAASGFIVFMKKILRSINPARLFKKVARKIRQKKQTNRRLAVRNTRKPAPSTRAAVRSPRNTTTAYNNSPIEPYKPTGFLDKVKDFFSIHKKKVIIAGVGSVLAIIAVIFYNKNEKKKKRSLAGIKAARTRARNRKRLLATAKIRRPAIKRKTASRPRAALRGVKKASPQLKGATRKTTNASRLKAMHRKAKELQKKHPKTKYSTLLKRAAATL</sequence>
<comment type="caution">
    <text evidence="5">The sequence shown here is derived from an EMBL/GenBank/DDBJ whole genome shotgun (WGS) entry which is preliminary data.</text>
</comment>
<evidence type="ECO:0000256" key="2">
    <source>
        <dbReference type="SAM" id="Phobius"/>
    </source>
</evidence>
<dbReference type="InterPro" id="IPR041047">
    <property type="entry name" value="LPD1"/>
</dbReference>
<feature type="compositionally biased region" description="Basic residues" evidence="1">
    <location>
        <begin position="860"/>
        <end position="872"/>
    </location>
</feature>
<evidence type="ECO:0000256" key="1">
    <source>
        <dbReference type="SAM" id="MobiDB-lite"/>
    </source>
</evidence>
<organism evidence="5 6">
    <name type="scientific">Aquimarina hainanensis</name>
    <dbReference type="NCBI Taxonomy" id="1578017"/>
    <lineage>
        <taxon>Bacteria</taxon>
        <taxon>Pseudomonadati</taxon>
        <taxon>Bacteroidota</taxon>
        <taxon>Flavobacteriia</taxon>
        <taxon>Flavobacteriales</taxon>
        <taxon>Flavobacteriaceae</taxon>
        <taxon>Aquimarina</taxon>
    </lineage>
</organism>
<keyword evidence="2" id="KW-1133">Transmembrane helix</keyword>
<proteinExistence type="predicted"/>
<feature type="region of interest" description="Disordered" evidence="1">
    <location>
        <begin position="659"/>
        <end position="692"/>
    </location>
</feature>
<dbReference type="Pfam" id="PF18796">
    <property type="entry name" value="LPD1"/>
    <property type="match status" value="1"/>
</dbReference>
<feature type="compositionally biased region" description="Polar residues" evidence="1">
    <location>
        <begin position="885"/>
        <end position="896"/>
    </location>
</feature>
<feature type="compositionally biased region" description="Basic residues" evidence="1">
    <location>
        <begin position="1011"/>
        <end position="1026"/>
    </location>
</feature>
<protein>
    <submittedName>
        <fullName evidence="5">LPD1 domain-containing protein</fullName>
    </submittedName>
</protein>
<keyword evidence="6" id="KW-1185">Reference proteome</keyword>
<evidence type="ECO:0000259" key="3">
    <source>
        <dbReference type="Pfam" id="PF04473"/>
    </source>
</evidence>
<feature type="compositionally biased region" description="Acidic residues" evidence="1">
    <location>
        <begin position="667"/>
        <end position="692"/>
    </location>
</feature>
<feature type="region of interest" description="Disordered" evidence="1">
    <location>
        <begin position="988"/>
        <end position="1026"/>
    </location>
</feature>
<dbReference type="EMBL" id="JBHULX010000004">
    <property type="protein sequence ID" value="MFD2590348.1"/>
    <property type="molecule type" value="Genomic_DNA"/>
</dbReference>
<gene>
    <name evidence="5" type="ORF">ACFSTE_05855</name>
</gene>
<accession>A0ABW5N814</accession>
<feature type="domain" description="Transglutaminase-like" evidence="3">
    <location>
        <begin position="326"/>
        <end position="443"/>
    </location>
</feature>
<feature type="region of interest" description="Disordered" evidence="1">
    <location>
        <begin position="860"/>
        <end position="896"/>
    </location>
</feature>
<evidence type="ECO:0000313" key="6">
    <source>
        <dbReference type="Proteomes" id="UP001597459"/>
    </source>
</evidence>
<name>A0ABW5N814_9FLAO</name>
<reference evidence="6" key="1">
    <citation type="journal article" date="2019" name="Int. J. Syst. Evol. Microbiol.">
        <title>The Global Catalogue of Microorganisms (GCM) 10K type strain sequencing project: providing services to taxonomists for standard genome sequencing and annotation.</title>
        <authorList>
            <consortium name="The Broad Institute Genomics Platform"/>
            <consortium name="The Broad Institute Genome Sequencing Center for Infectious Disease"/>
            <person name="Wu L."/>
            <person name="Ma J."/>
        </authorList>
    </citation>
    <scope>NUCLEOTIDE SEQUENCE [LARGE SCALE GENOMIC DNA]</scope>
    <source>
        <strain evidence="6">KCTC 42423</strain>
    </source>
</reference>
<keyword evidence="2" id="KW-0812">Transmembrane</keyword>
<dbReference type="Proteomes" id="UP001597459">
    <property type="component" value="Unassembled WGS sequence"/>
</dbReference>